<protein>
    <submittedName>
        <fullName evidence="1">Uncharacterized protein</fullName>
    </submittedName>
</protein>
<dbReference type="EMBL" id="MU167394">
    <property type="protein sequence ID" value="KAG0141265.1"/>
    <property type="molecule type" value="Genomic_DNA"/>
</dbReference>
<dbReference type="Proteomes" id="UP000886653">
    <property type="component" value="Unassembled WGS sequence"/>
</dbReference>
<feature type="non-terminal residue" evidence="1">
    <location>
        <position position="1"/>
    </location>
</feature>
<accession>A0A9P6T764</accession>
<comment type="caution">
    <text evidence="1">The sequence shown here is derived from an EMBL/GenBank/DDBJ whole genome shotgun (WGS) entry which is preliminary data.</text>
</comment>
<gene>
    <name evidence="1" type="ORF">CROQUDRAFT_51975</name>
</gene>
<proteinExistence type="predicted"/>
<evidence type="ECO:0000313" key="1">
    <source>
        <dbReference type="EMBL" id="KAG0141265.1"/>
    </source>
</evidence>
<dbReference type="OrthoDB" id="3353471at2759"/>
<organism evidence="1 2">
    <name type="scientific">Cronartium quercuum f. sp. fusiforme G11</name>
    <dbReference type="NCBI Taxonomy" id="708437"/>
    <lineage>
        <taxon>Eukaryota</taxon>
        <taxon>Fungi</taxon>
        <taxon>Dikarya</taxon>
        <taxon>Basidiomycota</taxon>
        <taxon>Pucciniomycotina</taxon>
        <taxon>Pucciniomycetes</taxon>
        <taxon>Pucciniales</taxon>
        <taxon>Coleosporiaceae</taxon>
        <taxon>Cronartium</taxon>
    </lineage>
</organism>
<sequence>FPIQPAFTLTINKSQVQTIANLGIYLEAPIFFTHGQLYGTISCATTSSGVKIAQSRLKFKCSRQLFY</sequence>
<name>A0A9P6T764_9BASI</name>
<reference evidence="1" key="1">
    <citation type="submission" date="2013-11" db="EMBL/GenBank/DDBJ databases">
        <title>Genome sequence of the fusiform rust pathogen reveals effectors for host alternation and coevolution with pine.</title>
        <authorList>
            <consortium name="DOE Joint Genome Institute"/>
            <person name="Smith K."/>
            <person name="Pendleton A."/>
            <person name="Kubisiak T."/>
            <person name="Anderson C."/>
            <person name="Salamov A."/>
            <person name="Aerts A."/>
            <person name="Riley R."/>
            <person name="Clum A."/>
            <person name="Lindquist E."/>
            <person name="Ence D."/>
            <person name="Campbell M."/>
            <person name="Kronenberg Z."/>
            <person name="Feau N."/>
            <person name="Dhillon B."/>
            <person name="Hamelin R."/>
            <person name="Burleigh J."/>
            <person name="Smith J."/>
            <person name="Yandell M."/>
            <person name="Nelson C."/>
            <person name="Grigoriev I."/>
            <person name="Davis J."/>
        </authorList>
    </citation>
    <scope>NUCLEOTIDE SEQUENCE</scope>
    <source>
        <strain evidence="1">G11</strain>
    </source>
</reference>
<keyword evidence="2" id="KW-1185">Reference proteome</keyword>
<dbReference type="AlphaFoldDB" id="A0A9P6T764"/>
<evidence type="ECO:0000313" key="2">
    <source>
        <dbReference type="Proteomes" id="UP000886653"/>
    </source>
</evidence>